<evidence type="ECO:0000256" key="2">
    <source>
        <dbReference type="ARBA" id="ARBA00022898"/>
    </source>
</evidence>
<evidence type="ECO:0000259" key="4">
    <source>
        <dbReference type="Pfam" id="PF00291"/>
    </source>
</evidence>
<accession>A0ABV5HZX4</accession>
<reference evidence="5 6" key="1">
    <citation type="submission" date="2024-09" db="EMBL/GenBank/DDBJ databases">
        <authorList>
            <person name="Sun Q."/>
            <person name="Mori K."/>
        </authorList>
    </citation>
    <scope>NUCLEOTIDE SEQUENCE [LARGE SCALE GENOMIC DNA]</scope>
    <source>
        <strain evidence="5 6">CECT 9424</strain>
    </source>
</reference>
<dbReference type="InterPro" id="IPR001926">
    <property type="entry name" value="TrpB-like_PALP"/>
</dbReference>
<dbReference type="Gene3D" id="3.40.50.1100">
    <property type="match status" value="2"/>
</dbReference>
<dbReference type="InterPro" id="IPR050147">
    <property type="entry name" value="Ser/Thr_Dehydratase"/>
</dbReference>
<comment type="cofactor">
    <cofactor evidence="1">
        <name>pyridoxal 5'-phosphate</name>
        <dbReference type="ChEBI" id="CHEBI:597326"/>
    </cofactor>
</comment>
<keyword evidence="6" id="KW-1185">Reference proteome</keyword>
<evidence type="ECO:0000256" key="1">
    <source>
        <dbReference type="ARBA" id="ARBA00001933"/>
    </source>
</evidence>
<dbReference type="RefSeq" id="WP_377069445.1">
    <property type="nucleotide sequence ID" value="NZ_JBHMEC010000015.1"/>
</dbReference>
<dbReference type="InterPro" id="IPR000634">
    <property type="entry name" value="Ser/Thr_deHydtase_PyrdxlP-BS"/>
</dbReference>
<sequence>MDWQAAISEAGARIADHVRRTPVATVRWGAPTSRFGARTVRFKFEQMQHTGSFKARGAFNTLLQAQVPEAGIVAASGGNHGAAVARAAAALGHRARIYVPQIAGPAKIALIRAQGADLQVVPGAYAEAAARAAEWQVATGAMQVHPYDAPATVAGQGTVMAEWEDQGLDADTVLIAVGGGGLVAGALGWLQGRRKVVAVEPETACALHAALAAGAPADVNVSGIAVNALGAKRIGDICFGLAQKQGVESVLVSDTAIAGAQAALWREMRQLVEPAGAAALAALMSGAYVPAEGERVAVLVCGGNVAPDPLDSMDSPG</sequence>
<keyword evidence="2" id="KW-0663">Pyridoxal phosphate</keyword>
<dbReference type="Proteomes" id="UP001589670">
    <property type="component" value="Unassembled WGS sequence"/>
</dbReference>
<gene>
    <name evidence="5" type="ORF">ACFFU4_09525</name>
</gene>
<dbReference type="InterPro" id="IPR036052">
    <property type="entry name" value="TrpB-like_PALP_sf"/>
</dbReference>
<proteinExistence type="predicted"/>
<evidence type="ECO:0000313" key="6">
    <source>
        <dbReference type="Proteomes" id="UP001589670"/>
    </source>
</evidence>
<dbReference type="Pfam" id="PF00291">
    <property type="entry name" value="PALP"/>
    <property type="match status" value="1"/>
</dbReference>
<dbReference type="NCBIfam" id="NF006094">
    <property type="entry name" value="PRK08246.1"/>
    <property type="match status" value="1"/>
</dbReference>
<organism evidence="5 6">
    <name type="scientific">Roseovarius ramblicola</name>
    <dbReference type="NCBI Taxonomy" id="2022336"/>
    <lineage>
        <taxon>Bacteria</taxon>
        <taxon>Pseudomonadati</taxon>
        <taxon>Pseudomonadota</taxon>
        <taxon>Alphaproteobacteria</taxon>
        <taxon>Rhodobacterales</taxon>
        <taxon>Roseobacteraceae</taxon>
        <taxon>Roseovarius</taxon>
    </lineage>
</organism>
<feature type="domain" description="Tryptophan synthase beta chain-like PALP" evidence="4">
    <location>
        <begin position="15"/>
        <end position="302"/>
    </location>
</feature>
<dbReference type="EMBL" id="JBHMEC010000015">
    <property type="protein sequence ID" value="MFB9149985.1"/>
    <property type="molecule type" value="Genomic_DNA"/>
</dbReference>
<evidence type="ECO:0000256" key="3">
    <source>
        <dbReference type="ARBA" id="ARBA00023239"/>
    </source>
</evidence>
<protein>
    <submittedName>
        <fullName evidence="5">Serine/threonine dehydratase</fullName>
    </submittedName>
</protein>
<dbReference type="SUPFAM" id="SSF53686">
    <property type="entry name" value="Tryptophan synthase beta subunit-like PLP-dependent enzymes"/>
    <property type="match status" value="1"/>
</dbReference>
<dbReference type="PANTHER" id="PTHR48078">
    <property type="entry name" value="THREONINE DEHYDRATASE, MITOCHONDRIAL-RELATED"/>
    <property type="match status" value="1"/>
</dbReference>
<keyword evidence="3" id="KW-0456">Lyase</keyword>
<dbReference type="PROSITE" id="PS00165">
    <property type="entry name" value="DEHYDRATASE_SER_THR"/>
    <property type="match status" value="1"/>
</dbReference>
<evidence type="ECO:0000313" key="5">
    <source>
        <dbReference type="EMBL" id="MFB9149985.1"/>
    </source>
</evidence>
<name>A0ABV5HZX4_9RHOB</name>
<comment type="caution">
    <text evidence="5">The sequence shown here is derived from an EMBL/GenBank/DDBJ whole genome shotgun (WGS) entry which is preliminary data.</text>
</comment>
<dbReference type="PANTHER" id="PTHR48078:SF6">
    <property type="entry name" value="L-THREONINE DEHYDRATASE CATABOLIC TDCB"/>
    <property type="match status" value="1"/>
</dbReference>